<dbReference type="AlphaFoldDB" id="A0AAQ3QK14"/>
<feature type="compositionally biased region" description="Basic residues" evidence="1">
    <location>
        <begin position="84"/>
        <end position="97"/>
    </location>
</feature>
<dbReference type="Proteomes" id="UP001327560">
    <property type="component" value="Chromosome 7"/>
</dbReference>
<feature type="signal peptide" evidence="2">
    <location>
        <begin position="1"/>
        <end position="32"/>
    </location>
</feature>
<accession>A0AAQ3QK14</accession>
<keyword evidence="2" id="KW-0732">Signal</keyword>
<feature type="region of interest" description="Disordered" evidence="1">
    <location>
        <begin position="69"/>
        <end position="97"/>
    </location>
</feature>
<sequence>MGFSRSRPAFLTSLLLLLLFLFLSLLLSSSLSLPLPAQVGTAASPGLVHGRRGGSQVIHVMKPRPWPSLSGVHYDERHPTAMQNRKRRRARRRKKKKGHVVYDLGARSFSAMMPRGFVPPSDSSWCHNEAPRAVGFFCEDKSISRP</sequence>
<organism evidence="3 4">
    <name type="scientific">Canna indica</name>
    <name type="common">Indian-shot</name>
    <dbReference type="NCBI Taxonomy" id="4628"/>
    <lineage>
        <taxon>Eukaryota</taxon>
        <taxon>Viridiplantae</taxon>
        <taxon>Streptophyta</taxon>
        <taxon>Embryophyta</taxon>
        <taxon>Tracheophyta</taxon>
        <taxon>Spermatophyta</taxon>
        <taxon>Magnoliopsida</taxon>
        <taxon>Liliopsida</taxon>
        <taxon>Zingiberales</taxon>
        <taxon>Cannaceae</taxon>
        <taxon>Canna</taxon>
    </lineage>
</organism>
<evidence type="ECO:0000313" key="4">
    <source>
        <dbReference type="Proteomes" id="UP001327560"/>
    </source>
</evidence>
<reference evidence="3 4" key="1">
    <citation type="submission" date="2023-10" db="EMBL/GenBank/DDBJ databases">
        <title>Chromosome-scale genome assembly provides insights into flower coloration mechanisms of Canna indica.</title>
        <authorList>
            <person name="Li C."/>
        </authorList>
    </citation>
    <scope>NUCLEOTIDE SEQUENCE [LARGE SCALE GENOMIC DNA]</scope>
    <source>
        <tissue evidence="3">Flower</tissue>
    </source>
</reference>
<protein>
    <submittedName>
        <fullName evidence="3">Uncharacterized protein</fullName>
    </submittedName>
</protein>
<dbReference type="EMBL" id="CP136896">
    <property type="protein sequence ID" value="WOL14159.1"/>
    <property type="molecule type" value="Genomic_DNA"/>
</dbReference>
<keyword evidence="4" id="KW-1185">Reference proteome</keyword>
<name>A0AAQ3QK14_9LILI</name>
<proteinExistence type="predicted"/>
<gene>
    <name evidence="3" type="ORF">Cni_G22939</name>
</gene>
<evidence type="ECO:0000256" key="2">
    <source>
        <dbReference type="SAM" id="SignalP"/>
    </source>
</evidence>
<evidence type="ECO:0000313" key="3">
    <source>
        <dbReference type="EMBL" id="WOL14159.1"/>
    </source>
</evidence>
<evidence type="ECO:0000256" key="1">
    <source>
        <dbReference type="SAM" id="MobiDB-lite"/>
    </source>
</evidence>
<feature type="chain" id="PRO_5042974747" evidence="2">
    <location>
        <begin position="33"/>
        <end position="146"/>
    </location>
</feature>